<organism evidence="1">
    <name type="scientific">Schizaphis graminum</name>
    <name type="common">Green bug aphid</name>
    <dbReference type="NCBI Taxonomy" id="13262"/>
    <lineage>
        <taxon>Eukaryota</taxon>
        <taxon>Metazoa</taxon>
        <taxon>Ecdysozoa</taxon>
        <taxon>Arthropoda</taxon>
        <taxon>Hexapoda</taxon>
        <taxon>Insecta</taxon>
        <taxon>Pterygota</taxon>
        <taxon>Neoptera</taxon>
        <taxon>Paraneoptera</taxon>
        <taxon>Hemiptera</taxon>
        <taxon>Sternorrhyncha</taxon>
        <taxon>Aphidomorpha</taxon>
        <taxon>Aphidoidea</taxon>
        <taxon>Aphididae</taxon>
        <taxon>Aphidini</taxon>
        <taxon>Schizaphis</taxon>
    </lineage>
</organism>
<evidence type="ECO:0000313" key="1">
    <source>
        <dbReference type="EMBL" id="MBY33087.1"/>
    </source>
</evidence>
<accession>A0A2S2PUM9</accession>
<protein>
    <submittedName>
        <fullName evidence="1">Uncharacterized protein</fullName>
    </submittedName>
</protein>
<dbReference type="EMBL" id="GGMR01020468">
    <property type="protein sequence ID" value="MBY33087.1"/>
    <property type="molecule type" value="Transcribed_RNA"/>
</dbReference>
<name>A0A2S2PUM9_SCHGA</name>
<gene>
    <name evidence="1" type="ORF">g.65852</name>
</gene>
<reference evidence="1" key="1">
    <citation type="submission" date="2018-04" db="EMBL/GenBank/DDBJ databases">
        <title>Transcriptome of Schizaphis graminum biotype I.</title>
        <authorList>
            <person name="Scully E.D."/>
            <person name="Geib S.M."/>
            <person name="Palmer N.A."/>
            <person name="Koch K."/>
            <person name="Bradshaw J."/>
            <person name="Heng-Moss T."/>
            <person name="Sarath G."/>
        </authorList>
    </citation>
    <scope>NUCLEOTIDE SEQUENCE</scope>
</reference>
<dbReference type="AlphaFoldDB" id="A0A2S2PUM9"/>
<sequence>MTIPDEAMYSCVIPYELWRVMAYPFAYSERDLLDLFNNSNYILKEVYVEITINHRSKKSYCSMFCVLNDNNHGNINNICLVGYHRQFLTIMGLQTYCQFHRCMKCSKYLTIVDLYTQFPLATNPFTTYTFIPTHGDLINTVHS</sequence>
<proteinExistence type="predicted"/>